<keyword evidence="2" id="KW-1185">Reference proteome</keyword>
<evidence type="ECO:0000313" key="1">
    <source>
        <dbReference type="EMBL" id="OOF50718.1"/>
    </source>
</evidence>
<protein>
    <submittedName>
        <fullName evidence="1">Uncharacterized protein</fullName>
    </submittedName>
</protein>
<name>A0A1V3J658_9PAST</name>
<evidence type="ECO:0000313" key="2">
    <source>
        <dbReference type="Proteomes" id="UP000189161"/>
    </source>
</evidence>
<sequence>MAAIIVRRNAKKYSNNPEIRNDGKAGRLERMFEKSRKMTALWEKAVVKPSKVDSAISLAGREKKPVDIANYHCVKGKATTNTVRAKERRQMGCRELVRI</sequence>
<comment type="caution">
    <text evidence="1">The sequence shown here is derived from an EMBL/GenBank/DDBJ whole genome shotgun (WGS) entry which is preliminary data.</text>
</comment>
<proteinExistence type="predicted"/>
<accession>A0A1V3J658</accession>
<gene>
    <name evidence="1" type="ORF">BKK52_00795</name>
</gene>
<reference evidence="1 2" key="1">
    <citation type="submission" date="2016-10" db="EMBL/GenBank/DDBJ databases">
        <title>Rodentibacter gen. nov. and new species.</title>
        <authorList>
            <person name="Christensen H."/>
        </authorList>
    </citation>
    <scope>NUCLEOTIDE SEQUENCE [LARGE SCALE GENOMIC DNA]</scope>
    <source>
        <strain evidence="1 2">H1987082031</strain>
    </source>
</reference>
<dbReference type="RefSeq" id="WP_077477499.1">
    <property type="nucleotide sequence ID" value="NZ_MLHL01000006.1"/>
</dbReference>
<dbReference type="EMBL" id="MLHL01000006">
    <property type="protein sequence ID" value="OOF50718.1"/>
    <property type="molecule type" value="Genomic_DNA"/>
</dbReference>
<dbReference type="OrthoDB" id="5687035at2"/>
<dbReference type="Proteomes" id="UP000189161">
    <property type="component" value="Unassembled WGS sequence"/>
</dbReference>
<organism evidence="1 2">
    <name type="scientific">Rodentibacter trehalosifermentans</name>
    <dbReference type="NCBI Taxonomy" id="1908263"/>
    <lineage>
        <taxon>Bacteria</taxon>
        <taxon>Pseudomonadati</taxon>
        <taxon>Pseudomonadota</taxon>
        <taxon>Gammaproteobacteria</taxon>
        <taxon>Pasteurellales</taxon>
        <taxon>Pasteurellaceae</taxon>
        <taxon>Rodentibacter</taxon>
    </lineage>
</organism>
<dbReference type="AlphaFoldDB" id="A0A1V3J658"/>